<dbReference type="Gene3D" id="3.90.10.10">
    <property type="entry name" value="Cytochrome C3"/>
    <property type="match status" value="1"/>
</dbReference>
<reference evidence="5 6" key="1">
    <citation type="submission" date="2024-07" db="EMBL/GenBank/DDBJ databases">
        <title>Uliginosibacterium flavum JJ3220;KACC:17644.</title>
        <authorList>
            <person name="Kim M.K."/>
        </authorList>
    </citation>
    <scope>NUCLEOTIDE SEQUENCE [LARGE SCALE GENOMIC DNA]</scope>
    <source>
        <strain evidence="5 6">KACC:17644</strain>
    </source>
</reference>
<evidence type="ECO:0000256" key="3">
    <source>
        <dbReference type="SAM" id="SignalP"/>
    </source>
</evidence>
<keyword evidence="2" id="KW-0472">Membrane</keyword>
<keyword evidence="6" id="KW-1185">Reference proteome</keyword>
<dbReference type="InterPro" id="IPR036280">
    <property type="entry name" value="Multihaem_cyt_sf"/>
</dbReference>
<evidence type="ECO:0000256" key="2">
    <source>
        <dbReference type="SAM" id="Phobius"/>
    </source>
</evidence>
<feature type="transmembrane region" description="Helical" evidence="2">
    <location>
        <begin position="284"/>
        <end position="308"/>
    </location>
</feature>
<evidence type="ECO:0000256" key="1">
    <source>
        <dbReference type="ARBA" id="ARBA00022729"/>
    </source>
</evidence>
<dbReference type="PANTHER" id="PTHR35038:SF8">
    <property type="entry name" value="C-TYPE POLYHEME CYTOCHROME OMCC"/>
    <property type="match status" value="1"/>
</dbReference>
<dbReference type="Proteomes" id="UP001549691">
    <property type="component" value="Unassembled WGS sequence"/>
</dbReference>
<protein>
    <submittedName>
        <fullName evidence="5">Cytochrome c3 family protein</fullName>
    </submittedName>
</protein>
<keyword evidence="2" id="KW-0812">Transmembrane</keyword>
<dbReference type="InterPro" id="IPR051829">
    <property type="entry name" value="Multiheme_Cytochr_ET"/>
</dbReference>
<feature type="signal peptide" evidence="3">
    <location>
        <begin position="1"/>
        <end position="23"/>
    </location>
</feature>
<dbReference type="RefSeq" id="WP_354601446.1">
    <property type="nucleotide sequence ID" value="NZ_JBEWZI010000012.1"/>
</dbReference>
<name>A0ABV2TPC3_9RHOO</name>
<dbReference type="Pfam" id="PF09699">
    <property type="entry name" value="Paired_CXXCH_1"/>
    <property type="match status" value="1"/>
</dbReference>
<gene>
    <name evidence="5" type="ORF">ABXR19_12340</name>
</gene>
<organism evidence="5 6">
    <name type="scientific">Uliginosibacterium flavum</name>
    <dbReference type="NCBI Taxonomy" id="1396831"/>
    <lineage>
        <taxon>Bacteria</taxon>
        <taxon>Pseudomonadati</taxon>
        <taxon>Pseudomonadota</taxon>
        <taxon>Betaproteobacteria</taxon>
        <taxon>Rhodocyclales</taxon>
        <taxon>Zoogloeaceae</taxon>
        <taxon>Uliginosibacterium</taxon>
    </lineage>
</organism>
<comment type="caution">
    <text evidence="5">The sequence shown here is derived from an EMBL/GenBank/DDBJ whole genome shotgun (WGS) entry which is preliminary data.</text>
</comment>
<evidence type="ECO:0000313" key="6">
    <source>
        <dbReference type="Proteomes" id="UP001549691"/>
    </source>
</evidence>
<accession>A0ABV2TPC3</accession>
<dbReference type="EMBL" id="JBEWZI010000012">
    <property type="protein sequence ID" value="MET7014983.1"/>
    <property type="molecule type" value="Genomic_DNA"/>
</dbReference>
<dbReference type="InterPro" id="IPR010177">
    <property type="entry name" value="Paired_CXXCH_1"/>
</dbReference>
<dbReference type="PANTHER" id="PTHR35038">
    <property type="entry name" value="DISSIMILATORY SULFITE REDUCTASE SIRA"/>
    <property type="match status" value="1"/>
</dbReference>
<proteinExistence type="predicted"/>
<dbReference type="SUPFAM" id="SSF48695">
    <property type="entry name" value="Multiheme cytochromes"/>
    <property type="match status" value="1"/>
</dbReference>
<evidence type="ECO:0000313" key="5">
    <source>
        <dbReference type="EMBL" id="MET7014983.1"/>
    </source>
</evidence>
<feature type="chain" id="PRO_5047537081" evidence="3">
    <location>
        <begin position="24"/>
        <end position="322"/>
    </location>
</feature>
<keyword evidence="1 3" id="KW-0732">Signal</keyword>
<keyword evidence="2" id="KW-1133">Transmembrane helix</keyword>
<evidence type="ECO:0000259" key="4">
    <source>
        <dbReference type="Pfam" id="PF09699"/>
    </source>
</evidence>
<feature type="domain" description="Doubled CXXCH motif" evidence="4">
    <location>
        <begin position="136"/>
        <end position="173"/>
    </location>
</feature>
<sequence>MPQQKFWKLVLPALLLLAGAVQAAESSPELLAKVAKANAECLACHSAAGLKAPPRAGLDLAKLGKLLVDDAHFDASNHTGMECTQCHGKNVSAYPHPADTRESIAPCEQCHAAKVMRVEKQIAGSVHGGEMQEPFTCLTCHNPHRGAIASRLKDARTAAAQDNKICLDCHQSGREMARVSGDAKARPDVDETHAWLPNTRLHWKAVRCLECHTASDKKPHEIVDKDKAERKCATCHSADSVLQTRLYRHQAVAEQERLGFLNSAVLSSAYVVGATRHPLLDKALIGMALLTVLGILGHGTLRILMALWRRKQKTAGKGNGHD</sequence>